<keyword evidence="3" id="KW-0862">Zinc</keyword>
<evidence type="ECO:0000313" key="7">
    <source>
        <dbReference type="Proteomes" id="UP000727407"/>
    </source>
</evidence>
<dbReference type="Pfam" id="PF25600">
    <property type="entry name" value="TRIM_CC"/>
    <property type="match status" value="1"/>
</dbReference>
<keyword evidence="2" id="KW-0863">Zinc-finger</keyword>
<keyword evidence="1" id="KW-0479">Metal-binding</keyword>
<name>A0A8J4T6D0_CLAMG</name>
<dbReference type="PANTHER" id="PTHR25465">
    <property type="entry name" value="B-BOX DOMAIN CONTAINING"/>
    <property type="match status" value="1"/>
</dbReference>
<dbReference type="InterPro" id="IPR051051">
    <property type="entry name" value="E3_ubiq-ligase_TRIM/RNF"/>
</dbReference>
<dbReference type="PANTHER" id="PTHR25465:SF5">
    <property type="entry name" value="E3 UBIQUITIN_ISG15 LIGASE TRIM25-RELATED"/>
    <property type="match status" value="1"/>
</dbReference>
<feature type="domain" description="TRIM8/14/16/25/29/45/65 coiled-coil region" evidence="5">
    <location>
        <begin position="14"/>
        <end position="152"/>
    </location>
</feature>
<dbReference type="EMBL" id="QNUK01000713">
    <property type="protein sequence ID" value="KAF5890186.1"/>
    <property type="molecule type" value="Genomic_DNA"/>
</dbReference>
<accession>A0A8J4T6D0</accession>
<proteinExistence type="predicted"/>
<evidence type="ECO:0000256" key="3">
    <source>
        <dbReference type="ARBA" id="ARBA00022833"/>
    </source>
</evidence>
<comment type="caution">
    <text evidence="6">The sequence shown here is derived from an EMBL/GenBank/DDBJ whole genome shotgun (WGS) entry which is preliminary data.</text>
</comment>
<gene>
    <name evidence="6" type="ORF">DAT39_020113</name>
</gene>
<keyword evidence="7" id="KW-1185">Reference proteome</keyword>
<sequence>MAEPKMKLEQRVLERKKELEELQKALASHKRSAQVALEESDKTFTEMICFIEKKRSEFRELIHAQEKIEVNRAKDLLKQMEDEITELQRQDEELQQLTLTEDNIYFLQRYVFLTATLGSSDLSTITVSSVLSFEEVTKSVIELKNHLEDLCKADMENIANK</sequence>
<dbReference type="AlphaFoldDB" id="A0A8J4T6D0"/>
<protein>
    <submittedName>
        <fullName evidence="6">Tripartite motif-containing protein 16-like</fullName>
    </submittedName>
</protein>
<evidence type="ECO:0000256" key="4">
    <source>
        <dbReference type="SAM" id="Coils"/>
    </source>
</evidence>
<feature type="coiled-coil region" evidence="4">
    <location>
        <begin position="5"/>
        <end position="39"/>
    </location>
</feature>
<evidence type="ECO:0000256" key="1">
    <source>
        <dbReference type="ARBA" id="ARBA00022723"/>
    </source>
</evidence>
<evidence type="ECO:0000256" key="2">
    <source>
        <dbReference type="ARBA" id="ARBA00022771"/>
    </source>
</evidence>
<keyword evidence="4" id="KW-0175">Coiled coil</keyword>
<reference evidence="6" key="1">
    <citation type="submission" date="2020-07" db="EMBL/GenBank/DDBJ databases">
        <title>Clarias magur genome sequencing, assembly and annotation.</title>
        <authorList>
            <person name="Kushwaha B."/>
            <person name="Kumar R."/>
            <person name="Das P."/>
            <person name="Joshi C.G."/>
            <person name="Kumar D."/>
            <person name="Nagpure N.S."/>
            <person name="Pandey M."/>
            <person name="Agarwal S."/>
            <person name="Srivastava S."/>
            <person name="Singh M."/>
            <person name="Sahoo L."/>
            <person name="Jayasankar P."/>
            <person name="Meher P.K."/>
            <person name="Koringa P.G."/>
            <person name="Iquebal M.A."/>
            <person name="Das S.P."/>
            <person name="Bit A."/>
            <person name="Patnaik S."/>
            <person name="Patel N."/>
            <person name="Shah T.M."/>
            <person name="Hinsu A."/>
            <person name="Jena J.K."/>
        </authorList>
    </citation>
    <scope>NUCLEOTIDE SEQUENCE</scope>
    <source>
        <strain evidence="6">CIFAMagur01</strain>
        <tissue evidence="6">Testis</tissue>
    </source>
</reference>
<evidence type="ECO:0000313" key="6">
    <source>
        <dbReference type="EMBL" id="KAF5890186.1"/>
    </source>
</evidence>
<dbReference type="OrthoDB" id="9903688at2759"/>
<dbReference type="Proteomes" id="UP000727407">
    <property type="component" value="Unassembled WGS sequence"/>
</dbReference>
<organism evidence="6 7">
    <name type="scientific">Clarias magur</name>
    <name type="common">Asian catfish</name>
    <name type="synonym">Macropteronotus magur</name>
    <dbReference type="NCBI Taxonomy" id="1594786"/>
    <lineage>
        <taxon>Eukaryota</taxon>
        <taxon>Metazoa</taxon>
        <taxon>Chordata</taxon>
        <taxon>Craniata</taxon>
        <taxon>Vertebrata</taxon>
        <taxon>Euteleostomi</taxon>
        <taxon>Actinopterygii</taxon>
        <taxon>Neopterygii</taxon>
        <taxon>Teleostei</taxon>
        <taxon>Ostariophysi</taxon>
        <taxon>Siluriformes</taxon>
        <taxon>Clariidae</taxon>
        <taxon>Clarias</taxon>
    </lineage>
</organism>
<dbReference type="GO" id="GO:0008270">
    <property type="term" value="F:zinc ion binding"/>
    <property type="evidence" value="ECO:0007669"/>
    <property type="project" value="UniProtKB-KW"/>
</dbReference>
<evidence type="ECO:0000259" key="5">
    <source>
        <dbReference type="Pfam" id="PF25600"/>
    </source>
</evidence>
<feature type="non-terminal residue" evidence="6">
    <location>
        <position position="161"/>
    </location>
</feature>
<dbReference type="InterPro" id="IPR058030">
    <property type="entry name" value="TRIM8/14/16/25/29/45/65_CC"/>
</dbReference>
<feature type="coiled-coil region" evidence="4">
    <location>
        <begin position="63"/>
        <end position="100"/>
    </location>
</feature>